<dbReference type="CDD" id="cd07564">
    <property type="entry name" value="nitrilases_CHs"/>
    <property type="match status" value="1"/>
</dbReference>
<proteinExistence type="inferred from homology"/>
<dbReference type="Pfam" id="PF00795">
    <property type="entry name" value="CN_hydrolase"/>
    <property type="match status" value="1"/>
</dbReference>
<comment type="similarity">
    <text evidence="1">Belongs to the carbon-nitrogen hydrolase superfamily. Nitrilase family.</text>
</comment>
<accession>A0A8I2YX56</accession>
<name>A0A8I2YX56_9AGAM</name>
<dbReference type="InterPro" id="IPR003010">
    <property type="entry name" value="C-N_Hydrolase"/>
</dbReference>
<organism evidence="3 4">
    <name type="scientific">Boletus reticuloceps</name>
    <dbReference type="NCBI Taxonomy" id="495285"/>
    <lineage>
        <taxon>Eukaryota</taxon>
        <taxon>Fungi</taxon>
        <taxon>Dikarya</taxon>
        <taxon>Basidiomycota</taxon>
        <taxon>Agaricomycotina</taxon>
        <taxon>Agaricomycetes</taxon>
        <taxon>Agaricomycetidae</taxon>
        <taxon>Boletales</taxon>
        <taxon>Boletineae</taxon>
        <taxon>Boletaceae</taxon>
        <taxon>Boletoideae</taxon>
        <taxon>Boletus</taxon>
    </lineage>
</organism>
<gene>
    <name evidence="3" type="ORF">JVT61DRAFT_5497</name>
</gene>
<feature type="domain" description="CN hydrolase" evidence="2">
    <location>
        <begin position="5"/>
        <end position="284"/>
    </location>
</feature>
<sequence length="313" mass="34481">MPNTIRASVVQTCTASFNLSDTLDKFEKLTKLAKSRDNTQLVVFPEAFIGGYPKMSTFGCIVGGRSAEGRDEFLRYYKSAIEIPSPTISHIETVSKETGVFIVTGVVEREGGTLYCTVIFVDPVEGLVGKHRKLMPTAAERLIWGMGDGTTLPVLEKTFSSSEAEKITTKISATVCWENYMPLLRTYYYSLGTQLYCAPTVDDRPGWANSMIHIAMEGRCFVLSACQFATERDYPEGHAVAEPNDRNPDKIMINGGSLIVSPRGMVLAGPSRKPEDILTAELDLDDIPRGKFDLDVVGHYARPDIFKLTANVS</sequence>
<dbReference type="SUPFAM" id="SSF56317">
    <property type="entry name" value="Carbon-nitrogen hydrolase"/>
    <property type="match status" value="1"/>
</dbReference>
<protein>
    <submittedName>
        <fullName evidence="3">Carbon-nitrogen hydrolase</fullName>
    </submittedName>
</protein>
<reference evidence="3" key="1">
    <citation type="submission" date="2021-03" db="EMBL/GenBank/DDBJ databases">
        <title>Evolutionary innovations through gain and loss of genes in the ectomycorrhizal Boletales.</title>
        <authorList>
            <person name="Wu G."/>
            <person name="Miyauchi S."/>
            <person name="Morin E."/>
            <person name="Yang Z.-L."/>
            <person name="Xu J."/>
            <person name="Martin F.M."/>
        </authorList>
    </citation>
    <scope>NUCLEOTIDE SEQUENCE</scope>
    <source>
        <strain evidence="3">BR01</strain>
    </source>
</reference>
<dbReference type="GO" id="GO:0016787">
    <property type="term" value="F:hydrolase activity"/>
    <property type="evidence" value="ECO:0007669"/>
    <property type="project" value="UniProtKB-KW"/>
</dbReference>
<dbReference type="PROSITE" id="PS50263">
    <property type="entry name" value="CN_HYDROLASE"/>
    <property type="match status" value="1"/>
</dbReference>
<dbReference type="InterPro" id="IPR036526">
    <property type="entry name" value="C-N_Hydrolase_sf"/>
</dbReference>
<dbReference type="InterPro" id="IPR044149">
    <property type="entry name" value="Nitrilases_CHs"/>
</dbReference>
<evidence type="ECO:0000256" key="1">
    <source>
        <dbReference type="ARBA" id="ARBA00008129"/>
    </source>
</evidence>
<dbReference type="PANTHER" id="PTHR46044:SF1">
    <property type="entry name" value="CN HYDROLASE DOMAIN-CONTAINING PROTEIN"/>
    <property type="match status" value="1"/>
</dbReference>
<evidence type="ECO:0000313" key="4">
    <source>
        <dbReference type="Proteomes" id="UP000683000"/>
    </source>
</evidence>
<dbReference type="Proteomes" id="UP000683000">
    <property type="component" value="Unassembled WGS sequence"/>
</dbReference>
<dbReference type="PANTHER" id="PTHR46044">
    <property type="entry name" value="NITRILASE"/>
    <property type="match status" value="1"/>
</dbReference>
<dbReference type="OrthoDB" id="10250282at2759"/>
<keyword evidence="3" id="KW-0378">Hydrolase</keyword>
<dbReference type="Gene3D" id="3.60.110.10">
    <property type="entry name" value="Carbon-nitrogen hydrolase"/>
    <property type="match status" value="1"/>
</dbReference>
<keyword evidence="4" id="KW-1185">Reference proteome</keyword>
<dbReference type="AlphaFoldDB" id="A0A8I2YX56"/>
<dbReference type="EMBL" id="JAGFBS010000002">
    <property type="protein sequence ID" value="KAG6381099.1"/>
    <property type="molecule type" value="Genomic_DNA"/>
</dbReference>
<comment type="caution">
    <text evidence="3">The sequence shown here is derived from an EMBL/GenBank/DDBJ whole genome shotgun (WGS) entry which is preliminary data.</text>
</comment>
<evidence type="ECO:0000259" key="2">
    <source>
        <dbReference type="PROSITE" id="PS50263"/>
    </source>
</evidence>
<evidence type="ECO:0000313" key="3">
    <source>
        <dbReference type="EMBL" id="KAG6381099.1"/>
    </source>
</evidence>